<comment type="caution">
    <text evidence="1">The sequence shown here is derived from an EMBL/GenBank/DDBJ whole genome shotgun (WGS) entry which is preliminary data.</text>
</comment>
<dbReference type="Proteomes" id="UP000779507">
    <property type="component" value="Unassembled WGS sequence"/>
</dbReference>
<evidence type="ECO:0000313" key="1">
    <source>
        <dbReference type="EMBL" id="NRT20277.1"/>
    </source>
</evidence>
<sequence>MKTEPAIERRDKILAGLKIAYAQMLEFKRYKNSEVVVARNGEIMRLKP</sequence>
<gene>
    <name evidence="1" type="ORF">HNP98_003117</name>
</gene>
<dbReference type="EMBL" id="JABSNP010000015">
    <property type="protein sequence ID" value="NRT20277.1"/>
    <property type="molecule type" value="Genomic_DNA"/>
</dbReference>
<accession>A0ABX2FSV2</accession>
<keyword evidence="2" id="KW-1185">Reference proteome</keyword>
<dbReference type="RefSeq" id="WP_380267106.1">
    <property type="nucleotide sequence ID" value="NZ_JBHTOE010000013.1"/>
</dbReference>
<name>A0ABX2FSV2_9BACT</name>
<evidence type="ECO:0000313" key="2">
    <source>
        <dbReference type="Proteomes" id="UP000779507"/>
    </source>
</evidence>
<reference evidence="1 2" key="1">
    <citation type="submission" date="2020-05" db="EMBL/GenBank/DDBJ databases">
        <title>Genomic Encyclopedia of Type Strains, Phase IV (KMG-V): Genome sequencing to study the core and pangenomes of soil and plant-associated prokaryotes.</title>
        <authorList>
            <person name="Whitman W."/>
        </authorList>
    </citation>
    <scope>NUCLEOTIDE SEQUENCE [LARGE SCALE GENOMIC DNA]</scope>
    <source>
        <strain evidence="1 2">9A</strain>
    </source>
</reference>
<protein>
    <submittedName>
        <fullName evidence="1">Sulfur carrier protein ThiS</fullName>
    </submittedName>
</protein>
<proteinExistence type="predicted"/>
<organism evidence="1 2">
    <name type="scientific">Hymenobacter caeli</name>
    <dbReference type="NCBI Taxonomy" id="2735894"/>
    <lineage>
        <taxon>Bacteria</taxon>
        <taxon>Pseudomonadati</taxon>
        <taxon>Bacteroidota</taxon>
        <taxon>Cytophagia</taxon>
        <taxon>Cytophagales</taxon>
        <taxon>Hymenobacteraceae</taxon>
        <taxon>Hymenobacter</taxon>
    </lineage>
</organism>